<dbReference type="FunCoup" id="W2SCY7">
    <property type="interactions" value="26"/>
</dbReference>
<feature type="compositionally biased region" description="Polar residues" evidence="1">
    <location>
        <begin position="12"/>
        <end position="35"/>
    </location>
</feature>
<organism evidence="3 4">
    <name type="scientific">Cyphellophora europaea (strain CBS 101466)</name>
    <name type="common">Phialophora europaea</name>
    <dbReference type="NCBI Taxonomy" id="1220924"/>
    <lineage>
        <taxon>Eukaryota</taxon>
        <taxon>Fungi</taxon>
        <taxon>Dikarya</taxon>
        <taxon>Ascomycota</taxon>
        <taxon>Pezizomycotina</taxon>
        <taxon>Eurotiomycetes</taxon>
        <taxon>Chaetothyriomycetidae</taxon>
        <taxon>Chaetothyriales</taxon>
        <taxon>Cyphellophoraceae</taxon>
        <taxon>Cyphellophora</taxon>
    </lineage>
</organism>
<sequence>MTAAPFQPTLKAPSTAQHSQLSALAGNTPSTSRATSAARPRKPARQESHSNDFLSDNATVSLIRRILVPDTHGTDRSTPAPIEALLPPLTSSNEVDIQLYAIIAVVVKDFISPWYTKITPDQSFVEEIVQIIAHCSRALEQRLRRVDVAQLALDEITACLERHVAAYHAANESHATLSYSQQPHHIYHSLNPHPALDPSLSPEDQTQAERTYRQLLVTGALAVLLPTEDVQNTSLRILVTDIIADLILGRAIEDRLCQPWFLHDSLSKIVATIAARKQAKATSEGIQADARSRLEKFGLLSAKTDASPTDSSPPRQSSIVAVFWSMLQWGYLAFLAVRFTTLGLMHARRLPARTRLSTKHALSEPSAKQTDDHAARLVLEYRMFPATSTILHLSRRMPWVAGALAFWGHVLTSGRNRAGGLHSILDRFLYHNIQTYLFPPSILPNILRNLRAVIFPNNSLGPPAPPPPTPEEALAIRKKAATDLLSLVPDVVSRKLFAPQAHSAVEAYEVAVEQVEAILDLLGDRKINKYLIYGILECIVTRLVPEILEKTPGELLEERGVVWDGKQDD</sequence>
<dbReference type="InParanoid" id="W2SCY7"/>
<dbReference type="SMART" id="SM00313">
    <property type="entry name" value="PXA"/>
    <property type="match status" value="1"/>
</dbReference>
<dbReference type="PROSITE" id="PS51207">
    <property type="entry name" value="PXA"/>
    <property type="match status" value="1"/>
</dbReference>
<dbReference type="OrthoDB" id="5582218at2759"/>
<dbReference type="EMBL" id="KB822712">
    <property type="protein sequence ID" value="ETN45789.1"/>
    <property type="molecule type" value="Genomic_DNA"/>
</dbReference>
<feature type="domain" description="PXA" evidence="2">
    <location>
        <begin position="92"/>
        <end position="270"/>
    </location>
</feature>
<feature type="region of interest" description="Disordered" evidence="1">
    <location>
        <begin position="1"/>
        <end position="51"/>
    </location>
</feature>
<gene>
    <name evidence="3" type="ORF">HMPREF1541_09622</name>
</gene>
<dbReference type="Pfam" id="PF02194">
    <property type="entry name" value="PXA"/>
    <property type="match status" value="1"/>
</dbReference>
<dbReference type="VEuPathDB" id="FungiDB:HMPREF1541_09622"/>
<proteinExistence type="predicted"/>
<protein>
    <recommendedName>
        <fullName evidence="2">PXA domain-containing protein</fullName>
    </recommendedName>
</protein>
<dbReference type="GO" id="GO:0035091">
    <property type="term" value="F:phosphatidylinositol binding"/>
    <property type="evidence" value="ECO:0007669"/>
    <property type="project" value="TreeGrafter"/>
</dbReference>
<evidence type="ECO:0000313" key="4">
    <source>
        <dbReference type="Proteomes" id="UP000030752"/>
    </source>
</evidence>
<name>W2SCY7_CYPE1</name>
<reference evidence="3 4" key="1">
    <citation type="submission" date="2013-03" db="EMBL/GenBank/DDBJ databases">
        <title>The Genome Sequence of Phialophora europaea CBS 101466.</title>
        <authorList>
            <consortium name="The Broad Institute Genomics Platform"/>
            <person name="Cuomo C."/>
            <person name="de Hoog S."/>
            <person name="Gorbushina A."/>
            <person name="Walker B."/>
            <person name="Young S.K."/>
            <person name="Zeng Q."/>
            <person name="Gargeya S."/>
            <person name="Fitzgerald M."/>
            <person name="Haas B."/>
            <person name="Abouelleil A."/>
            <person name="Allen A.W."/>
            <person name="Alvarado L."/>
            <person name="Arachchi H.M."/>
            <person name="Berlin A.M."/>
            <person name="Chapman S.B."/>
            <person name="Gainer-Dewar J."/>
            <person name="Goldberg J."/>
            <person name="Griggs A."/>
            <person name="Gujja S."/>
            <person name="Hansen M."/>
            <person name="Howarth C."/>
            <person name="Imamovic A."/>
            <person name="Ireland A."/>
            <person name="Larimer J."/>
            <person name="McCowan C."/>
            <person name="Murphy C."/>
            <person name="Pearson M."/>
            <person name="Poon T.W."/>
            <person name="Priest M."/>
            <person name="Roberts A."/>
            <person name="Saif S."/>
            <person name="Shea T."/>
            <person name="Sisk P."/>
            <person name="Sykes S."/>
            <person name="Wortman J."/>
            <person name="Nusbaum C."/>
            <person name="Birren B."/>
        </authorList>
    </citation>
    <scope>NUCLEOTIDE SEQUENCE [LARGE SCALE GENOMIC DNA]</scope>
    <source>
        <strain evidence="3 4">CBS 101466</strain>
    </source>
</reference>
<dbReference type="AlphaFoldDB" id="W2SCY7"/>
<dbReference type="PANTHER" id="PTHR22775:SF3">
    <property type="entry name" value="SORTING NEXIN-13"/>
    <property type="match status" value="1"/>
</dbReference>
<keyword evidence="4" id="KW-1185">Reference proteome</keyword>
<dbReference type="PANTHER" id="PTHR22775">
    <property type="entry name" value="SORTING NEXIN"/>
    <property type="match status" value="1"/>
</dbReference>
<dbReference type="STRING" id="1220924.W2SCY7"/>
<dbReference type="HOGENOM" id="CLU_018250_1_0_1"/>
<dbReference type="GeneID" id="19976961"/>
<dbReference type="RefSeq" id="XP_008712517.1">
    <property type="nucleotide sequence ID" value="XM_008714295.1"/>
</dbReference>
<evidence type="ECO:0000313" key="3">
    <source>
        <dbReference type="EMBL" id="ETN45789.1"/>
    </source>
</evidence>
<evidence type="ECO:0000256" key="1">
    <source>
        <dbReference type="SAM" id="MobiDB-lite"/>
    </source>
</evidence>
<accession>W2SCY7</accession>
<evidence type="ECO:0000259" key="2">
    <source>
        <dbReference type="PROSITE" id="PS51207"/>
    </source>
</evidence>
<dbReference type="eggNOG" id="ENOG502RYEC">
    <property type="taxonomic scope" value="Eukaryota"/>
</dbReference>
<dbReference type="Proteomes" id="UP000030752">
    <property type="component" value="Unassembled WGS sequence"/>
</dbReference>
<dbReference type="InterPro" id="IPR003114">
    <property type="entry name" value="Phox_assoc"/>
</dbReference>